<accession>E9HJF1</accession>
<dbReference type="FunCoup" id="E9HJF1">
    <property type="interactions" value="25"/>
</dbReference>
<dbReference type="InParanoid" id="E9HJF1"/>
<dbReference type="HOGENOM" id="CLU_012779_0_0_1"/>
<dbReference type="PhylomeDB" id="E9HJF1"/>
<feature type="coiled-coil region" evidence="1">
    <location>
        <begin position="393"/>
        <end position="448"/>
    </location>
</feature>
<feature type="region of interest" description="Disordered" evidence="2">
    <location>
        <begin position="712"/>
        <end position="739"/>
    </location>
</feature>
<dbReference type="STRING" id="6669.E9HJF1"/>
<proteinExistence type="predicted"/>
<keyword evidence="1" id="KW-0175">Coiled coil</keyword>
<sequence>MMQYFESDDETETKPEFNLEPCTNQVPATCNMQEATDRTRIVTQPTMRKPERASAVLPDSTASMVKNNENTMVDDLPAITTITEDYAKNLQNKYQNEKKEIGVVDQNVSGRLQGVDEMAQMASLKEIIAKYESDSPNAKLPKPEKPDDYDKLIKQLVDENSNLKTNLEMKAAALNSQEEHIYELLATNNQLNKKYQDMSEMKTELENQLKNTQKLLKEKETTLEATLEAKNVDDQKFAEYFHKSQIELKVTHQNNVLLTGLNQLLENELAKVKREARQLRADFSSFSEAMKLAGQGRKQPDEQAAANLQSNVTVLKKELAASLSQNYELKNERAATESQLRHEVANLRTAMQTQNKTLSSAMSQVERIKHDNSFLNMSLESVQATLAHELTKNVELTTRNAELESDKSLLELNNDNLKKDVEDLRKELERMERVNQDLLDTREAALQSVQQAEKFAKEQVEALPEADSQEKLLCTLSFQSEEIQRLTAAKNQLSHKLKETSLKNDELILELDISRGMASAITDGFHQIESKLKKEIGELKHHLNTKQKLLEEREAILESTLQAKKDANQKVEEIHKTKQEIQLAHQKNLRLTSINDQLQNELTELKRAMQEINLSLEFAETVLAEKLGENDELNIRNWDLNNEKSLLELNNKNLKKEAEDCRRNLERIEQEHQHLLDTRDEVLQSAKNAEKSAKEQVEALSEALAALQEATRHTQNSAKATKTEGESLKSGATKTEKGTKGNWVGKLFAKRKTREYEDGYADLLETTGHKMVEWAKKLQDHAKNIKAEGKALKKKAKTVQK</sequence>
<name>E9HJF1_DAPPU</name>
<feature type="coiled-coil region" evidence="1">
    <location>
        <begin position="188"/>
        <end position="229"/>
    </location>
</feature>
<dbReference type="EMBL" id="GL732662">
    <property type="protein sequence ID" value="EFX68072.1"/>
    <property type="molecule type" value="Genomic_DNA"/>
</dbReference>
<evidence type="ECO:0000313" key="3">
    <source>
        <dbReference type="EMBL" id="EFX68072.1"/>
    </source>
</evidence>
<reference evidence="3 4" key="1">
    <citation type="journal article" date="2011" name="Science">
        <title>The ecoresponsive genome of Daphnia pulex.</title>
        <authorList>
            <person name="Colbourne J.K."/>
            <person name="Pfrender M.E."/>
            <person name="Gilbert D."/>
            <person name="Thomas W.K."/>
            <person name="Tucker A."/>
            <person name="Oakley T.H."/>
            <person name="Tokishita S."/>
            <person name="Aerts A."/>
            <person name="Arnold G.J."/>
            <person name="Basu M.K."/>
            <person name="Bauer D.J."/>
            <person name="Caceres C.E."/>
            <person name="Carmel L."/>
            <person name="Casola C."/>
            <person name="Choi J.H."/>
            <person name="Detter J.C."/>
            <person name="Dong Q."/>
            <person name="Dusheyko S."/>
            <person name="Eads B.D."/>
            <person name="Frohlich T."/>
            <person name="Geiler-Samerotte K.A."/>
            <person name="Gerlach D."/>
            <person name="Hatcher P."/>
            <person name="Jogdeo S."/>
            <person name="Krijgsveld J."/>
            <person name="Kriventseva E.V."/>
            <person name="Kultz D."/>
            <person name="Laforsch C."/>
            <person name="Lindquist E."/>
            <person name="Lopez J."/>
            <person name="Manak J.R."/>
            <person name="Muller J."/>
            <person name="Pangilinan J."/>
            <person name="Patwardhan R.P."/>
            <person name="Pitluck S."/>
            <person name="Pritham E.J."/>
            <person name="Rechtsteiner A."/>
            <person name="Rho M."/>
            <person name="Rogozin I.B."/>
            <person name="Sakarya O."/>
            <person name="Salamov A."/>
            <person name="Schaack S."/>
            <person name="Shapiro H."/>
            <person name="Shiga Y."/>
            <person name="Skalitzky C."/>
            <person name="Smith Z."/>
            <person name="Souvorov A."/>
            <person name="Sung W."/>
            <person name="Tang Z."/>
            <person name="Tsuchiya D."/>
            <person name="Tu H."/>
            <person name="Vos H."/>
            <person name="Wang M."/>
            <person name="Wolf Y.I."/>
            <person name="Yamagata H."/>
            <person name="Yamada T."/>
            <person name="Ye Y."/>
            <person name="Shaw J.R."/>
            <person name="Andrews J."/>
            <person name="Crease T.J."/>
            <person name="Tang H."/>
            <person name="Lucas S.M."/>
            <person name="Robertson H.M."/>
            <person name="Bork P."/>
            <person name="Koonin E.V."/>
            <person name="Zdobnov E.M."/>
            <person name="Grigoriev I.V."/>
            <person name="Lynch M."/>
            <person name="Boore J.L."/>
        </authorList>
    </citation>
    <scope>NUCLEOTIDE SEQUENCE [LARGE SCALE GENOMIC DNA]</scope>
</reference>
<dbReference type="Proteomes" id="UP000000305">
    <property type="component" value="Unassembled WGS sequence"/>
</dbReference>
<dbReference type="KEGG" id="dpx:DAPPUDRAFT_260545"/>
<organism evidence="3 4">
    <name type="scientific">Daphnia pulex</name>
    <name type="common">Water flea</name>
    <dbReference type="NCBI Taxonomy" id="6669"/>
    <lineage>
        <taxon>Eukaryota</taxon>
        <taxon>Metazoa</taxon>
        <taxon>Ecdysozoa</taxon>
        <taxon>Arthropoda</taxon>
        <taxon>Crustacea</taxon>
        <taxon>Branchiopoda</taxon>
        <taxon>Diplostraca</taxon>
        <taxon>Cladocera</taxon>
        <taxon>Anomopoda</taxon>
        <taxon>Daphniidae</taxon>
        <taxon>Daphnia</taxon>
    </lineage>
</organism>
<evidence type="ECO:0000256" key="2">
    <source>
        <dbReference type="SAM" id="MobiDB-lite"/>
    </source>
</evidence>
<evidence type="ECO:0000313" key="4">
    <source>
        <dbReference type="Proteomes" id="UP000000305"/>
    </source>
</evidence>
<keyword evidence="4" id="KW-1185">Reference proteome</keyword>
<feature type="region of interest" description="Disordered" evidence="2">
    <location>
        <begin position="1"/>
        <end position="22"/>
    </location>
</feature>
<gene>
    <name evidence="3" type="ORF">DAPPUDRAFT_260545</name>
</gene>
<evidence type="ECO:0000256" key="1">
    <source>
        <dbReference type="SAM" id="Coils"/>
    </source>
</evidence>
<dbReference type="AlphaFoldDB" id="E9HJF1"/>
<feature type="compositionally biased region" description="Acidic residues" evidence="2">
    <location>
        <begin position="1"/>
        <end position="11"/>
    </location>
</feature>
<feature type="coiled-coil region" evidence="1">
    <location>
        <begin position="564"/>
        <end position="710"/>
    </location>
</feature>
<feature type="coiled-coil region" evidence="1">
    <location>
        <begin position="476"/>
        <end position="510"/>
    </location>
</feature>
<protein>
    <submittedName>
        <fullName evidence="3">Uncharacterized protein</fullName>
    </submittedName>
</protein>
<feature type="coiled-coil region" evidence="1">
    <location>
        <begin position="255"/>
        <end position="282"/>
    </location>
</feature>